<dbReference type="EMBL" id="PTJD01000019">
    <property type="protein sequence ID" value="PPK91955.1"/>
    <property type="molecule type" value="Genomic_DNA"/>
</dbReference>
<proteinExistence type="predicted"/>
<keyword evidence="3" id="KW-1185">Reference proteome</keyword>
<name>A0A2S6ICK9_9ACTN</name>
<dbReference type="AlphaFoldDB" id="A0A2S6ICK9"/>
<feature type="compositionally biased region" description="Low complexity" evidence="1">
    <location>
        <begin position="36"/>
        <end position="50"/>
    </location>
</feature>
<comment type="caution">
    <text evidence="2">The sequence shown here is derived from an EMBL/GenBank/DDBJ whole genome shotgun (WGS) entry which is preliminary data.</text>
</comment>
<sequence length="215" mass="22015">MPEARPDGLASLSKARERRSRTMPAPRHPVRPKVGTADAPAATQALAVTAESPNDDASGSAQQLASTATGDAPPAAATVTAAAAAGRVPVRDTAAVEGRAGTPVSAAAAPAPTSSARSPRRPAKADGAAPVLETPRPTATSVPKATTLYLDEDVKGFLHSVRVAGMTAAQPIDVSHSAVVRLAVRALRERMTPAEIIEYFAAVEPDSHATGRKRR</sequence>
<evidence type="ECO:0000256" key="1">
    <source>
        <dbReference type="SAM" id="MobiDB-lite"/>
    </source>
</evidence>
<organism evidence="2 3">
    <name type="scientific">Kineococcus xinjiangensis</name>
    <dbReference type="NCBI Taxonomy" id="512762"/>
    <lineage>
        <taxon>Bacteria</taxon>
        <taxon>Bacillati</taxon>
        <taxon>Actinomycetota</taxon>
        <taxon>Actinomycetes</taxon>
        <taxon>Kineosporiales</taxon>
        <taxon>Kineosporiaceae</taxon>
        <taxon>Kineococcus</taxon>
    </lineage>
</organism>
<feature type="compositionally biased region" description="Low complexity" evidence="1">
    <location>
        <begin position="67"/>
        <end position="84"/>
    </location>
</feature>
<evidence type="ECO:0000313" key="3">
    <source>
        <dbReference type="Proteomes" id="UP000239485"/>
    </source>
</evidence>
<evidence type="ECO:0000313" key="2">
    <source>
        <dbReference type="EMBL" id="PPK91955.1"/>
    </source>
</evidence>
<dbReference type="Proteomes" id="UP000239485">
    <property type="component" value="Unassembled WGS sequence"/>
</dbReference>
<protein>
    <submittedName>
        <fullName evidence="2">Uncharacterized protein</fullName>
    </submittedName>
</protein>
<accession>A0A2S6ICK9</accession>
<feature type="region of interest" description="Disordered" evidence="1">
    <location>
        <begin position="1"/>
        <end position="84"/>
    </location>
</feature>
<gene>
    <name evidence="2" type="ORF">CLV92_11936</name>
</gene>
<reference evidence="2 3" key="1">
    <citation type="submission" date="2018-02" db="EMBL/GenBank/DDBJ databases">
        <title>Genomic Encyclopedia of Archaeal and Bacterial Type Strains, Phase II (KMG-II): from individual species to whole genera.</title>
        <authorList>
            <person name="Goeker M."/>
        </authorList>
    </citation>
    <scope>NUCLEOTIDE SEQUENCE [LARGE SCALE GENOMIC DNA]</scope>
    <source>
        <strain evidence="2 3">DSM 22857</strain>
    </source>
</reference>
<feature type="region of interest" description="Disordered" evidence="1">
    <location>
        <begin position="96"/>
        <end position="144"/>
    </location>
</feature>
<feature type="compositionally biased region" description="Low complexity" evidence="1">
    <location>
        <begin position="96"/>
        <end position="117"/>
    </location>
</feature>
<feature type="compositionally biased region" description="Polar residues" evidence="1">
    <location>
        <begin position="51"/>
        <end position="66"/>
    </location>
</feature>